<name>A0A7X6I594_9BURK</name>
<sequence>MPTPAHRPDRRLFLHRFAQFAALGAAGSAVMPALASRPDARTLAFDHTHTGERLSLVYAVGDRYVDDALGALNHFMRDHYTGDVGVMDPQLFDLLHRVKNELGTANSFQVISGYRCPQTNATLKATRGGGVAKRSLHMDGKAIDVRLPGVPLGDLRDAALSLRQGGVGYYPRDQFVHLDTGRVRHW</sequence>
<comment type="similarity">
    <text evidence="10">Belongs to the peptidase M15 family.</text>
</comment>
<comment type="caution">
    <text evidence="12">The sequence shown here is derived from an EMBL/GenBank/DDBJ whole genome shotgun (WGS) entry which is preliminary data.</text>
</comment>
<evidence type="ECO:0000256" key="5">
    <source>
        <dbReference type="ARBA" id="ARBA00022729"/>
    </source>
</evidence>
<keyword evidence="5" id="KW-0732">Signal</keyword>
<dbReference type="Gene3D" id="3.30.1380.10">
    <property type="match status" value="1"/>
</dbReference>
<dbReference type="Proteomes" id="UP000521868">
    <property type="component" value="Unassembled WGS sequence"/>
</dbReference>
<keyword evidence="3" id="KW-0645">Protease</keyword>
<keyword evidence="4" id="KW-0479">Metal-binding</keyword>
<dbReference type="GO" id="GO:0046872">
    <property type="term" value="F:metal ion binding"/>
    <property type="evidence" value="ECO:0007669"/>
    <property type="project" value="UniProtKB-KW"/>
</dbReference>
<dbReference type="InterPro" id="IPR009045">
    <property type="entry name" value="Zn_M74/Hedgehog-like"/>
</dbReference>
<dbReference type="RefSeq" id="WP_168106141.1">
    <property type="nucleotide sequence ID" value="NZ_VTOX01000001.1"/>
</dbReference>
<dbReference type="PROSITE" id="PS51318">
    <property type="entry name" value="TAT"/>
    <property type="match status" value="1"/>
</dbReference>
<evidence type="ECO:0000256" key="7">
    <source>
        <dbReference type="ARBA" id="ARBA00022833"/>
    </source>
</evidence>
<comment type="pathway">
    <text evidence="2">Cell wall biogenesis; cell wall polysaccharide biosynthesis.</text>
</comment>
<evidence type="ECO:0000313" key="12">
    <source>
        <dbReference type="EMBL" id="NKE65111.1"/>
    </source>
</evidence>
<dbReference type="CDD" id="cd14844">
    <property type="entry name" value="Zn-DD-carboxypeptidase_like"/>
    <property type="match status" value="1"/>
</dbReference>
<comment type="cofactor">
    <cofactor evidence="1">
        <name>Zn(2+)</name>
        <dbReference type="ChEBI" id="CHEBI:29105"/>
    </cofactor>
</comment>
<dbReference type="SUPFAM" id="SSF55166">
    <property type="entry name" value="Hedgehog/DD-peptidase"/>
    <property type="match status" value="1"/>
</dbReference>
<dbReference type="GO" id="GO:0006508">
    <property type="term" value="P:proteolysis"/>
    <property type="evidence" value="ECO:0007669"/>
    <property type="project" value="UniProtKB-KW"/>
</dbReference>
<organism evidence="12 13">
    <name type="scientific">Ramlibacter lithotrophicus</name>
    <dbReference type="NCBI Taxonomy" id="2606681"/>
    <lineage>
        <taxon>Bacteria</taxon>
        <taxon>Pseudomonadati</taxon>
        <taxon>Pseudomonadota</taxon>
        <taxon>Betaproteobacteria</taxon>
        <taxon>Burkholderiales</taxon>
        <taxon>Comamonadaceae</taxon>
        <taxon>Ramlibacter</taxon>
    </lineage>
</organism>
<reference evidence="12 13" key="1">
    <citation type="journal article" date="2020" name="Nature">
        <title>Bacterial chemolithoautotrophy via manganese oxidation.</title>
        <authorList>
            <person name="Yu H."/>
            <person name="Leadbetter J.R."/>
        </authorList>
    </citation>
    <scope>NUCLEOTIDE SEQUENCE [LARGE SCALE GENOMIC DNA]</scope>
    <source>
        <strain evidence="12 13">RBP-1</strain>
    </source>
</reference>
<dbReference type="Pfam" id="PF05951">
    <property type="entry name" value="Peptidase_M15_2"/>
    <property type="match status" value="1"/>
</dbReference>
<evidence type="ECO:0000256" key="2">
    <source>
        <dbReference type="ARBA" id="ARBA00004776"/>
    </source>
</evidence>
<dbReference type="AlphaFoldDB" id="A0A7X6I594"/>
<keyword evidence="9" id="KW-0961">Cell wall biogenesis/degradation</keyword>
<evidence type="ECO:0000256" key="8">
    <source>
        <dbReference type="ARBA" id="ARBA00023049"/>
    </source>
</evidence>
<dbReference type="PANTHER" id="PTHR37425">
    <property type="match status" value="1"/>
</dbReference>
<dbReference type="InterPro" id="IPR006311">
    <property type="entry name" value="TAT_signal"/>
</dbReference>
<keyword evidence="13" id="KW-1185">Reference proteome</keyword>
<protein>
    <recommendedName>
        <fullName evidence="11">Murein endopeptidase K</fullName>
    </recommendedName>
</protein>
<evidence type="ECO:0000256" key="10">
    <source>
        <dbReference type="ARBA" id="ARBA00093448"/>
    </source>
</evidence>
<evidence type="ECO:0000256" key="9">
    <source>
        <dbReference type="ARBA" id="ARBA00023316"/>
    </source>
</evidence>
<keyword evidence="7" id="KW-0862">Zinc</keyword>
<gene>
    <name evidence="12" type="ORF">RAMLITH_04705</name>
</gene>
<evidence type="ECO:0000256" key="3">
    <source>
        <dbReference type="ARBA" id="ARBA00022670"/>
    </source>
</evidence>
<keyword evidence="6" id="KW-0378">Hydrolase</keyword>
<dbReference type="GO" id="GO:0071555">
    <property type="term" value="P:cell wall organization"/>
    <property type="evidence" value="ECO:0007669"/>
    <property type="project" value="UniProtKB-KW"/>
</dbReference>
<evidence type="ECO:0000256" key="6">
    <source>
        <dbReference type="ARBA" id="ARBA00022801"/>
    </source>
</evidence>
<dbReference type="PANTHER" id="PTHR37425:SF1">
    <property type="entry name" value="OUTER MEMBRANE PROTEIN"/>
    <property type="match status" value="1"/>
</dbReference>
<dbReference type="GO" id="GO:0008237">
    <property type="term" value="F:metallopeptidase activity"/>
    <property type="evidence" value="ECO:0007669"/>
    <property type="project" value="UniProtKB-KW"/>
</dbReference>
<dbReference type="EMBL" id="VTOX01000001">
    <property type="protein sequence ID" value="NKE65111.1"/>
    <property type="molecule type" value="Genomic_DNA"/>
</dbReference>
<dbReference type="InterPro" id="IPR010275">
    <property type="entry name" value="MepK"/>
</dbReference>
<keyword evidence="8" id="KW-0482">Metalloprotease</keyword>
<evidence type="ECO:0000313" key="13">
    <source>
        <dbReference type="Proteomes" id="UP000521868"/>
    </source>
</evidence>
<proteinExistence type="inferred from homology"/>
<evidence type="ECO:0000256" key="11">
    <source>
        <dbReference type="ARBA" id="ARBA00093666"/>
    </source>
</evidence>
<evidence type="ECO:0000256" key="1">
    <source>
        <dbReference type="ARBA" id="ARBA00001947"/>
    </source>
</evidence>
<accession>A0A7X6I594</accession>
<evidence type="ECO:0000256" key="4">
    <source>
        <dbReference type="ARBA" id="ARBA00022723"/>
    </source>
</evidence>